<gene>
    <name evidence="6" type="ordered locus">Ethha_0839</name>
</gene>
<dbReference type="PRINTS" id="PR00035">
    <property type="entry name" value="HTHGNTR"/>
</dbReference>
<sequence>MIQYSKIAKVIEERIKNHIYPPFMKIPTQQQLADEFGTSRMTVKKAIDSLIYLGLLVSIRGSGTYVMSNPIANELDFSGKSYLGLSATMQGKGRNLSSKVIAFEHVFPDNLQQKRLLLNETDPVYRIIRLRCLDGEPYTLEYTHMPIGIIPGLNAEVLTHSIYSYIQNDLGLRIGSSYRVIRANIPDAYDRKYLECSDNDPVLEIEQVVYLDNGMPFEYSRSRHRYDKGGVSVNNQVTQMDKTFTWKKKDF</sequence>
<evidence type="ECO:0000256" key="3">
    <source>
        <dbReference type="ARBA" id="ARBA00023125"/>
    </source>
</evidence>
<evidence type="ECO:0000313" key="7">
    <source>
        <dbReference type="Proteomes" id="UP000001551"/>
    </source>
</evidence>
<dbReference type="GO" id="GO:0045892">
    <property type="term" value="P:negative regulation of DNA-templated transcription"/>
    <property type="evidence" value="ECO:0007669"/>
    <property type="project" value="TreeGrafter"/>
</dbReference>
<keyword evidence="4" id="KW-0804">Transcription</keyword>
<dbReference type="Gene3D" id="1.10.10.10">
    <property type="entry name" value="Winged helix-like DNA-binding domain superfamily/Winged helix DNA-binding domain"/>
    <property type="match status" value="1"/>
</dbReference>
<dbReference type="InterPro" id="IPR028978">
    <property type="entry name" value="Chorismate_lyase_/UTRA_dom_sf"/>
</dbReference>
<dbReference type="GO" id="GO:0003700">
    <property type="term" value="F:DNA-binding transcription factor activity"/>
    <property type="evidence" value="ECO:0007669"/>
    <property type="project" value="InterPro"/>
</dbReference>
<dbReference type="SUPFAM" id="SSF46785">
    <property type="entry name" value="Winged helix' DNA-binding domain"/>
    <property type="match status" value="1"/>
</dbReference>
<dbReference type="STRING" id="663278.Ethha_0839"/>
<organism evidence="6 7">
    <name type="scientific">Ethanoligenens harbinense (strain DSM 18485 / JCM 12961 / CGMCC 1.5033 / YUAN-3)</name>
    <dbReference type="NCBI Taxonomy" id="663278"/>
    <lineage>
        <taxon>Bacteria</taxon>
        <taxon>Bacillati</taxon>
        <taxon>Bacillota</taxon>
        <taxon>Clostridia</taxon>
        <taxon>Eubacteriales</taxon>
        <taxon>Oscillospiraceae</taxon>
        <taxon>Ethanoligenens</taxon>
    </lineage>
</organism>
<dbReference type="FunFam" id="3.40.1410.10:FF:000008">
    <property type="entry name" value="Transcriptional regulator, GntR family"/>
    <property type="match status" value="1"/>
</dbReference>
<protein>
    <submittedName>
        <fullName evidence="6">Transcriptional regulator, GntR family</fullName>
    </submittedName>
</protein>
<dbReference type="SUPFAM" id="SSF64288">
    <property type="entry name" value="Chorismate lyase-like"/>
    <property type="match status" value="1"/>
</dbReference>
<dbReference type="HOGENOM" id="CLU_063236_5_0_9"/>
<dbReference type="CDD" id="cd07377">
    <property type="entry name" value="WHTH_GntR"/>
    <property type="match status" value="1"/>
</dbReference>
<keyword evidence="3" id="KW-0238">DNA-binding</keyword>
<reference evidence="6 7" key="1">
    <citation type="submission" date="2010-12" db="EMBL/GenBank/DDBJ databases">
        <title>Complete sequence of Ethanoligenens harbinense YUAN-3.</title>
        <authorList>
            <person name="Lucas S."/>
            <person name="Copeland A."/>
            <person name="Lapidus A."/>
            <person name="Cheng J.-F."/>
            <person name="Bruce D."/>
            <person name="Goodwin L."/>
            <person name="Pitluck S."/>
            <person name="Chertkov O."/>
            <person name="Misra M."/>
            <person name="Detter J.C."/>
            <person name="Han C."/>
            <person name="Tapia R."/>
            <person name="Land M."/>
            <person name="Hauser L."/>
            <person name="Jeffries C."/>
            <person name="Kyrpides N."/>
            <person name="Ivanova N."/>
            <person name="Mikhailova N."/>
            <person name="Wang A."/>
            <person name="Mouttaki H."/>
            <person name="He Z."/>
            <person name="Zhou J."/>
            <person name="Hemme C.L."/>
            <person name="Woyke T."/>
        </authorList>
    </citation>
    <scope>NUCLEOTIDE SEQUENCE [LARGE SCALE GENOMIC DNA]</scope>
    <source>
        <strain evidence="7">DSM 18485 / JCM 12961 / CGMCC 1.5033 / YUAN-3</strain>
    </source>
</reference>
<dbReference type="PROSITE" id="PS50949">
    <property type="entry name" value="HTH_GNTR"/>
    <property type="match status" value="1"/>
</dbReference>
<dbReference type="eggNOG" id="COG2188">
    <property type="taxonomic scope" value="Bacteria"/>
</dbReference>
<dbReference type="RefSeq" id="WP_013484778.1">
    <property type="nucleotide sequence ID" value="NC_014828.1"/>
</dbReference>
<evidence type="ECO:0000256" key="1">
    <source>
        <dbReference type="ARBA" id="ARBA00022491"/>
    </source>
</evidence>
<dbReference type="PANTHER" id="PTHR44846">
    <property type="entry name" value="MANNOSYL-D-GLYCERATE TRANSPORT/METABOLISM SYSTEM REPRESSOR MNGR-RELATED"/>
    <property type="match status" value="1"/>
</dbReference>
<name>E6U3B6_ETHHY</name>
<accession>E6U3B6</accession>
<evidence type="ECO:0000256" key="4">
    <source>
        <dbReference type="ARBA" id="ARBA00023163"/>
    </source>
</evidence>
<dbReference type="Pfam" id="PF07702">
    <property type="entry name" value="UTRA"/>
    <property type="match status" value="1"/>
</dbReference>
<dbReference type="InterPro" id="IPR011663">
    <property type="entry name" value="UTRA"/>
</dbReference>
<dbReference type="Proteomes" id="UP000001551">
    <property type="component" value="Chromosome"/>
</dbReference>
<proteinExistence type="predicted"/>
<dbReference type="Pfam" id="PF00392">
    <property type="entry name" value="GntR"/>
    <property type="match status" value="1"/>
</dbReference>
<evidence type="ECO:0000259" key="5">
    <source>
        <dbReference type="PROSITE" id="PS50949"/>
    </source>
</evidence>
<dbReference type="AlphaFoldDB" id="E6U3B6"/>
<dbReference type="InterPro" id="IPR036390">
    <property type="entry name" value="WH_DNA-bd_sf"/>
</dbReference>
<dbReference type="InterPro" id="IPR000524">
    <property type="entry name" value="Tscrpt_reg_HTH_GntR"/>
</dbReference>
<dbReference type="SMART" id="SM00345">
    <property type="entry name" value="HTH_GNTR"/>
    <property type="match status" value="1"/>
</dbReference>
<keyword evidence="1" id="KW-0678">Repressor</keyword>
<evidence type="ECO:0000313" key="6">
    <source>
        <dbReference type="EMBL" id="ADU26408.1"/>
    </source>
</evidence>
<keyword evidence="7" id="KW-1185">Reference proteome</keyword>
<dbReference type="PANTHER" id="PTHR44846:SF5">
    <property type="entry name" value="HTH-TYPE TRANSCRIPTIONAL REGULATOR GMUR"/>
    <property type="match status" value="1"/>
</dbReference>
<dbReference type="InterPro" id="IPR050679">
    <property type="entry name" value="Bact_HTH_transcr_reg"/>
</dbReference>
<dbReference type="GO" id="GO:0003677">
    <property type="term" value="F:DNA binding"/>
    <property type="evidence" value="ECO:0007669"/>
    <property type="project" value="UniProtKB-KW"/>
</dbReference>
<dbReference type="InterPro" id="IPR036388">
    <property type="entry name" value="WH-like_DNA-bd_sf"/>
</dbReference>
<dbReference type="KEGG" id="eha:Ethha_0839"/>
<keyword evidence="2" id="KW-0805">Transcription regulation</keyword>
<dbReference type="SMART" id="SM00866">
    <property type="entry name" value="UTRA"/>
    <property type="match status" value="1"/>
</dbReference>
<evidence type="ECO:0000256" key="2">
    <source>
        <dbReference type="ARBA" id="ARBA00023015"/>
    </source>
</evidence>
<feature type="domain" description="HTH gntR-type" evidence="5">
    <location>
        <begin position="1"/>
        <end position="69"/>
    </location>
</feature>
<dbReference type="Gene3D" id="3.40.1410.10">
    <property type="entry name" value="Chorismate lyase-like"/>
    <property type="match status" value="1"/>
</dbReference>
<dbReference type="EMBL" id="CP002400">
    <property type="protein sequence ID" value="ADU26408.1"/>
    <property type="molecule type" value="Genomic_DNA"/>
</dbReference>